<keyword evidence="6" id="KW-1185">Reference proteome</keyword>
<reference evidence="5 6" key="1">
    <citation type="submission" date="2017-02" db="EMBL/GenBank/DDBJ databases">
        <authorList>
            <person name="Peterson S.W."/>
        </authorList>
    </citation>
    <scope>NUCLEOTIDE SEQUENCE [LARGE SCALE GENOMIC DNA]</scope>
    <source>
        <strain evidence="5 6">DSM 16080</strain>
    </source>
</reference>
<evidence type="ECO:0000313" key="6">
    <source>
        <dbReference type="Proteomes" id="UP000190027"/>
    </source>
</evidence>
<evidence type="ECO:0000256" key="1">
    <source>
        <dbReference type="ARBA" id="ARBA00022603"/>
    </source>
</evidence>
<keyword evidence="1 5" id="KW-0489">Methyltransferase</keyword>
<dbReference type="GO" id="GO:0032259">
    <property type="term" value="P:methylation"/>
    <property type="evidence" value="ECO:0007669"/>
    <property type="project" value="UniProtKB-KW"/>
</dbReference>
<sequence length="238" mass="26948">MTWDPEKYEQWFTTTAGAVALDCERRLLDFMVAGWPRRGTRLLEIGCGTGLFLESLWQKGFNVTGVDRSLSMVEAARKRMGKRAEIETANGECLPFRAGKFDFVILWTVLEFSSDPAAMLREATRVAEQGVLIGFLNRWSLYYLSNGRNPQKSLGRAHWFSWPEMRRLIKVNVGRPAEHAFSVLPGPVSSWKKSMPFRLLNSRCIPPWFGAFTAARVDFKDQTPLTPIASWTHGSQAG</sequence>
<keyword evidence="2 5" id="KW-0808">Transferase</keyword>
<dbReference type="EMBL" id="FUYC01000017">
    <property type="protein sequence ID" value="SKA92826.1"/>
    <property type="molecule type" value="Genomic_DNA"/>
</dbReference>
<dbReference type="Proteomes" id="UP000190027">
    <property type="component" value="Unassembled WGS sequence"/>
</dbReference>
<evidence type="ECO:0000313" key="5">
    <source>
        <dbReference type="EMBL" id="SKA92826.1"/>
    </source>
</evidence>
<evidence type="ECO:0000256" key="3">
    <source>
        <dbReference type="ARBA" id="ARBA00022691"/>
    </source>
</evidence>
<dbReference type="RefSeq" id="WP_078717997.1">
    <property type="nucleotide sequence ID" value="NZ_FUYC01000017.1"/>
</dbReference>
<accession>A0A1T4XTE2</accession>
<name>A0A1T4XTE2_9BACT</name>
<protein>
    <submittedName>
        <fullName evidence="5">Methyltransferase domain-containing protein</fullName>
    </submittedName>
</protein>
<dbReference type="AlphaFoldDB" id="A0A1T4XTE2"/>
<gene>
    <name evidence="5" type="ORF">SAMN02745704_02454</name>
</gene>
<dbReference type="PANTHER" id="PTHR43464">
    <property type="entry name" value="METHYLTRANSFERASE"/>
    <property type="match status" value="1"/>
</dbReference>
<evidence type="ECO:0000259" key="4">
    <source>
        <dbReference type="Pfam" id="PF08241"/>
    </source>
</evidence>
<evidence type="ECO:0000256" key="2">
    <source>
        <dbReference type="ARBA" id="ARBA00022679"/>
    </source>
</evidence>
<dbReference type="Gene3D" id="3.40.50.150">
    <property type="entry name" value="Vaccinia Virus protein VP39"/>
    <property type="match status" value="1"/>
</dbReference>
<feature type="domain" description="Methyltransferase type 11" evidence="4">
    <location>
        <begin position="43"/>
        <end position="130"/>
    </location>
</feature>
<dbReference type="InterPro" id="IPR013216">
    <property type="entry name" value="Methyltransf_11"/>
</dbReference>
<dbReference type="SUPFAM" id="SSF53335">
    <property type="entry name" value="S-adenosyl-L-methionine-dependent methyltransferases"/>
    <property type="match status" value="1"/>
</dbReference>
<keyword evidence="3" id="KW-0949">S-adenosyl-L-methionine</keyword>
<organism evidence="5 6">
    <name type="scientific">Paucidesulfovibrio gracilis DSM 16080</name>
    <dbReference type="NCBI Taxonomy" id="1121449"/>
    <lineage>
        <taxon>Bacteria</taxon>
        <taxon>Pseudomonadati</taxon>
        <taxon>Thermodesulfobacteriota</taxon>
        <taxon>Desulfovibrionia</taxon>
        <taxon>Desulfovibrionales</taxon>
        <taxon>Desulfovibrionaceae</taxon>
        <taxon>Paucidesulfovibrio</taxon>
    </lineage>
</organism>
<dbReference type="CDD" id="cd02440">
    <property type="entry name" value="AdoMet_MTases"/>
    <property type="match status" value="1"/>
</dbReference>
<dbReference type="OrthoDB" id="9782767at2"/>
<dbReference type="STRING" id="1121449.SAMN02745704_02454"/>
<proteinExistence type="predicted"/>
<dbReference type="InterPro" id="IPR029063">
    <property type="entry name" value="SAM-dependent_MTases_sf"/>
</dbReference>
<dbReference type="GO" id="GO:0008757">
    <property type="term" value="F:S-adenosylmethionine-dependent methyltransferase activity"/>
    <property type="evidence" value="ECO:0007669"/>
    <property type="project" value="InterPro"/>
</dbReference>
<dbReference type="Pfam" id="PF08241">
    <property type="entry name" value="Methyltransf_11"/>
    <property type="match status" value="1"/>
</dbReference>
<dbReference type="PANTHER" id="PTHR43464:SF19">
    <property type="entry name" value="UBIQUINONE BIOSYNTHESIS O-METHYLTRANSFERASE, MITOCHONDRIAL"/>
    <property type="match status" value="1"/>
</dbReference>